<dbReference type="EMBL" id="GBXM01022788">
    <property type="protein sequence ID" value="JAH85789.1"/>
    <property type="molecule type" value="Transcribed_RNA"/>
</dbReference>
<dbReference type="AlphaFoldDB" id="A0A0E9W5Z6"/>
<accession>A0A0E9W5Z6</accession>
<name>A0A0E9W5Z6_ANGAN</name>
<protein>
    <submittedName>
        <fullName evidence="1">Uncharacterized protein</fullName>
    </submittedName>
</protein>
<evidence type="ECO:0000313" key="1">
    <source>
        <dbReference type="EMBL" id="JAH85789.1"/>
    </source>
</evidence>
<organism evidence="1">
    <name type="scientific">Anguilla anguilla</name>
    <name type="common">European freshwater eel</name>
    <name type="synonym">Muraena anguilla</name>
    <dbReference type="NCBI Taxonomy" id="7936"/>
    <lineage>
        <taxon>Eukaryota</taxon>
        <taxon>Metazoa</taxon>
        <taxon>Chordata</taxon>
        <taxon>Craniata</taxon>
        <taxon>Vertebrata</taxon>
        <taxon>Euteleostomi</taxon>
        <taxon>Actinopterygii</taxon>
        <taxon>Neopterygii</taxon>
        <taxon>Teleostei</taxon>
        <taxon>Anguilliformes</taxon>
        <taxon>Anguillidae</taxon>
        <taxon>Anguilla</taxon>
    </lineage>
</organism>
<sequence length="53" mass="6046">MSPYGPTSHSWLCHGPNSIQDYESHPCTTVWCHDRMSPPSSPQHLVVLMYLFS</sequence>
<reference evidence="1" key="1">
    <citation type="submission" date="2014-11" db="EMBL/GenBank/DDBJ databases">
        <authorList>
            <person name="Amaro Gonzalez C."/>
        </authorList>
    </citation>
    <scope>NUCLEOTIDE SEQUENCE</scope>
</reference>
<reference evidence="1" key="2">
    <citation type="journal article" date="2015" name="Fish Shellfish Immunol.">
        <title>Early steps in the European eel (Anguilla anguilla)-Vibrio vulnificus interaction in the gills: Role of the RtxA13 toxin.</title>
        <authorList>
            <person name="Callol A."/>
            <person name="Pajuelo D."/>
            <person name="Ebbesson L."/>
            <person name="Teles M."/>
            <person name="MacKenzie S."/>
            <person name="Amaro C."/>
        </authorList>
    </citation>
    <scope>NUCLEOTIDE SEQUENCE</scope>
</reference>
<proteinExistence type="predicted"/>